<feature type="region of interest" description="Disordered" evidence="1">
    <location>
        <begin position="69"/>
        <end position="99"/>
    </location>
</feature>
<dbReference type="OrthoDB" id="4509126at2759"/>
<dbReference type="AlphaFoldDB" id="F0UWD6"/>
<sequence length="232" mass="26109">MTGGRLLLVQLTVKQMQENIESEIDQLPLAAVTRSMLRSVVNDREQLNEITALRAQVTHRLDQQSWASIASPNGANDEPPTPPPAPTPTSTKADRKDPPLCIRIRTAQASDPMDYGGSLTRYLPVEEVKARITGALQKNTPTEGDTASVNEGWLRNLGNQTKLVRPRFDVVVHRTPTHEVDTEDKPQSMKKITEENELAQKGYKVEEIAWLKKREITQIRQDRLPCLPPRHQ</sequence>
<organism evidence="3">
    <name type="scientific">Ajellomyces capsulatus (strain H88)</name>
    <name type="common">Darling's disease fungus</name>
    <name type="synonym">Histoplasma capsulatum</name>
    <dbReference type="NCBI Taxonomy" id="544711"/>
    <lineage>
        <taxon>Eukaryota</taxon>
        <taxon>Fungi</taxon>
        <taxon>Dikarya</taxon>
        <taxon>Ascomycota</taxon>
        <taxon>Pezizomycotina</taxon>
        <taxon>Eurotiomycetes</taxon>
        <taxon>Eurotiomycetidae</taxon>
        <taxon>Onygenales</taxon>
        <taxon>Ajellomycetaceae</taxon>
        <taxon>Histoplasma</taxon>
    </lineage>
</organism>
<name>F0UWD6_AJEC8</name>
<dbReference type="STRING" id="544711.F0UWD6"/>
<evidence type="ECO:0000313" key="2">
    <source>
        <dbReference type="EMBL" id="EGC42646.1"/>
    </source>
</evidence>
<accession>F0UWD6</accession>
<evidence type="ECO:0000256" key="1">
    <source>
        <dbReference type="SAM" id="MobiDB-lite"/>
    </source>
</evidence>
<dbReference type="EMBL" id="DS990646">
    <property type="protein sequence ID" value="EGC42646.1"/>
    <property type="molecule type" value="Genomic_DNA"/>
</dbReference>
<dbReference type="HOGENOM" id="CLU_1053638_0_0_1"/>
<proteinExistence type="predicted"/>
<gene>
    <name evidence="2" type="ORF">HCEG_09428</name>
</gene>
<reference evidence="3" key="1">
    <citation type="submission" date="2008-07" db="EMBL/GenBank/DDBJ databases">
        <title>Annotation of Ajellomyces capsulatus strain H88.</title>
        <authorList>
            <person name="Champion M."/>
            <person name="Cuomo C."/>
            <person name="Ma L.-J."/>
            <person name="Henn M.R."/>
            <person name="Sil A."/>
            <person name="Goldman B."/>
            <person name="Young S.K."/>
            <person name="Kodira C.D."/>
            <person name="Zeng Q."/>
            <person name="Koehrsen M."/>
            <person name="Alvarado L."/>
            <person name="Berlin A."/>
            <person name="Borenstein D."/>
            <person name="Chen Z."/>
            <person name="Engels R."/>
            <person name="Freedman E."/>
            <person name="Gellesch M."/>
            <person name="Goldberg J."/>
            <person name="Griggs A."/>
            <person name="Gujja S."/>
            <person name="Heiman D."/>
            <person name="Hepburn T."/>
            <person name="Howarth C."/>
            <person name="Jen D."/>
            <person name="Larson L."/>
            <person name="Lewis B."/>
            <person name="Mehta T."/>
            <person name="Park D."/>
            <person name="Pearson M."/>
            <person name="Roberts A."/>
            <person name="Saif S."/>
            <person name="Shea T."/>
            <person name="Shenoy N."/>
            <person name="Sisk P."/>
            <person name="Stolte C."/>
            <person name="Sykes S."/>
            <person name="Walk T."/>
            <person name="White J."/>
            <person name="Yandava C."/>
            <person name="Klein B."/>
            <person name="McEwen J.G."/>
            <person name="Puccia R."/>
            <person name="Goldman G.H."/>
            <person name="Felipe M.S."/>
            <person name="Nino-Vega G."/>
            <person name="San-Blas G."/>
            <person name="Taylor J."/>
            <person name="Mendoza L."/>
            <person name="Galagan J."/>
            <person name="Nusbaum C."/>
            <person name="Birren B."/>
        </authorList>
    </citation>
    <scope>NUCLEOTIDE SEQUENCE [LARGE SCALE GENOMIC DNA]</scope>
    <source>
        <strain evidence="3">H88</strain>
    </source>
</reference>
<dbReference type="Proteomes" id="UP000008142">
    <property type="component" value="Unassembled WGS sequence"/>
</dbReference>
<protein>
    <submittedName>
        <fullName evidence="2">Uncharacterized protein</fullName>
    </submittedName>
</protein>
<dbReference type="OMA" id="QSWASIA"/>
<evidence type="ECO:0000313" key="3">
    <source>
        <dbReference type="Proteomes" id="UP000008142"/>
    </source>
</evidence>